<keyword evidence="3" id="KW-0238">DNA-binding</keyword>
<dbReference type="InterPro" id="IPR005650">
    <property type="entry name" value="BlaI_family"/>
</dbReference>
<sequence length="130" mass="14427">MARPPSATVTDAEQAILEVLWELGEASVREVADRLSLHKPVAYTTVLTMLGVLHKKDLVTFRQEGRAFIYKPALTKDDVRDRALGNLVTQLFDGSPEMLALHLFKHHGVDAQKVQALREKVKAAKNKKGA</sequence>
<dbReference type="Proteomes" id="UP000295293">
    <property type="component" value="Unassembled WGS sequence"/>
</dbReference>
<proteinExistence type="inferred from homology"/>
<dbReference type="EMBL" id="SNZH01000009">
    <property type="protein sequence ID" value="TDR42049.1"/>
    <property type="molecule type" value="Genomic_DNA"/>
</dbReference>
<comment type="caution">
    <text evidence="5">The sequence shown here is derived from an EMBL/GenBank/DDBJ whole genome shotgun (WGS) entry which is preliminary data.</text>
</comment>
<dbReference type="GO" id="GO:0003677">
    <property type="term" value="F:DNA binding"/>
    <property type="evidence" value="ECO:0007669"/>
    <property type="project" value="UniProtKB-KW"/>
</dbReference>
<evidence type="ECO:0000256" key="2">
    <source>
        <dbReference type="ARBA" id="ARBA00023015"/>
    </source>
</evidence>
<accession>A0A4V3DM09</accession>
<dbReference type="GO" id="GO:0045892">
    <property type="term" value="P:negative regulation of DNA-templated transcription"/>
    <property type="evidence" value="ECO:0007669"/>
    <property type="project" value="InterPro"/>
</dbReference>
<keyword evidence="6" id="KW-1185">Reference proteome</keyword>
<dbReference type="AlphaFoldDB" id="A0A4V3DM09"/>
<dbReference type="RefSeq" id="WP_133819543.1">
    <property type="nucleotide sequence ID" value="NZ_SNZH01000009.1"/>
</dbReference>
<dbReference type="Gene3D" id="1.10.10.10">
    <property type="entry name" value="Winged helix-like DNA-binding domain superfamily/Winged helix DNA-binding domain"/>
    <property type="match status" value="1"/>
</dbReference>
<reference evidence="5 6" key="1">
    <citation type="submission" date="2019-03" db="EMBL/GenBank/DDBJ databases">
        <title>Genomic Encyclopedia of Type Strains, Phase IV (KMG-IV): sequencing the most valuable type-strain genomes for metagenomic binning, comparative biology and taxonomic classification.</title>
        <authorList>
            <person name="Goeker M."/>
        </authorList>
    </citation>
    <scope>NUCLEOTIDE SEQUENCE [LARGE SCALE GENOMIC DNA]</scope>
    <source>
        <strain evidence="5 6">DSM 21667</strain>
    </source>
</reference>
<organism evidence="5 6">
    <name type="scientific">Tahibacter aquaticus</name>
    <dbReference type="NCBI Taxonomy" id="520092"/>
    <lineage>
        <taxon>Bacteria</taxon>
        <taxon>Pseudomonadati</taxon>
        <taxon>Pseudomonadota</taxon>
        <taxon>Gammaproteobacteria</taxon>
        <taxon>Lysobacterales</taxon>
        <taxon>Rhodanobacteraceae</taxon>
        <taxon>Tahibacter</taxon>
    </lineage>
</organism>
<dbReference type="Pfam" id="PF03965">
    <property type="entry name" value="Penicillinase_R"/>
    <property type="match status" value="1"/>
</dbReference>
<keyword evidence="4" id="KW-0804">Transcription</keyword>
<dbReference type="PIRSF" id="PIRSF019455">
    <property type="entry name" value="CopR_AtkY"/>
    <property type="match status" value="1"/>
</dbReference>
<dbReference type="SUPFAM" id="SSF46785">
    <property type="entry name" value="Winged helix' DNA-binding domain"/>
    <property type="match status" value="1"/>
</dbReference>
<dbReference type="InterPro" id="IPR036390">
    <property type="entry name" value="WH_DNA-bd_sf"/>
</dbReference>
<keyword evidence="2" id="KW-0805">Transcription regulation</keyword>
<evidence type="ECO:0000256" key="3">
    <source>
        <dbReference type="ARBA" id="ARBA00023125"/>
    </source>
</evidence>
<comment type="similarity">
    <text evidence="1">Belongs to the BlaI transcriptional regulatory family.</text>
</comment>
<evidence type="ECO:0000256" key="4">
    <source>
        <dbReference type="ARBA" id="ARBA00023163"/>
    </source>
</evidence>
<gene>
    <name evidence="5" type="ORF">DFR29_109105</name>
</gene>
<dbReference type="OrthoDB" id="279010at2"/>
<protein>
    <submittedName>
        <fullName evidence="5">Putative transcriptional regulator</fullName>
    </submittedName>
</protein>
<dbReference type="InterPro" id="IPR036388">
    <property type="entry name" value="WH-like_DNA-bd_sf"/>
</dbReference>
<evidence type="ECO:0000313" key="5">
    <source>
        <dbReference type="EMBL" id="TDR42049.1"/>
    </source>
</evidence>
<evidence type="ECO:0000256" key="1">
    <source>
        <dbReference type="ARBA" id="ARBA00011046"/>
    </source>
</evidence>
<evidence type="ECO:0000313" key="6">
    <source>
        <dbReference type="Proteomes" id="UP000295293"/>
    </source>
</evidence>
<name>A0A4V3DM09_9GAMM</name>